<name>A0AAN7P4R5_9COLE</name>
<protein>
    <submittedName>
        <fullName evidence="1">Uncharacterized protein</fullName>
    </submittedName>
</protein>
<dbReference type="Proteomes" id="UP001353858">
    <property type="component" value="Unassembled WGS sequence"/>
</dbReference>
<proteinExistence type="predicted"/>
<dbReference type="EMBL" id="JARPUR010000006">
    <property type="protein sequence ID" value="KAK4874311.1"/>
    <property type="molecule type" value="Genomic_DNA"/>
</dbReference>
<evidence type="ECO:0000313" key="2">
    <source>
        <dbReference type="Proteomes" id="UP001353858"/>
    </source>
</evidence>
<accession>A0AAN7P4R5</accession>
<dbReference type="AlphaFoldDB" id="A0AAN7P4R5"/>
<evidence type="ECO:0000313" key="1">
    <source>
        <dbReference type="EMBL" id="KAK4874311.1"/>
    </source>
</evidence>
<organism evidence="1 2">
    <name type="scientific">Aquatica leii</name>
    <dbReference type="NCBI Taxonomy" id="1421715"/>
    <lineage>
        <taxon>Eukaryota</taxon>
        <taxon>Metazoa</taxon>
        <taxon>Ecdysozoa</taxon>
        <taxon>Arthropoda</taxon>
        <taxon>Hexapoda</taxon>
        <taxon>Insecta</taxon>
        <taxon>Pterygota</taxon>
        <taxon>Neoptera</taxon>
        <taxon>Endopterygota</taxon>
        <taxon>Coleoptera</taxon>
        <taxon>Polyphaga</taxon>
        <taxon>Elateriformia</taxon>
        <taxon>Elateroidea</taxon>
        <taxon>Lampyridae</taxon>
        <taxon>Luciolinae</taxon>
        <taxon>Aquatica</taxon>
    </lineage>
</organism>
<reference evidence="2" key="1">
    <citation type="submission" date="2023-01" db="EMBL/GenBank/DDBJ databases">
        <title>Key to firefly adult light organ development and bioluminescence: homeobox transcription factors regulate luciferase expression and transportation to peroxisome.</title>
        <authorList>
            <person name="Fu X."/>
        </authorList>
    </citation>
    <scope>NUCLEOTIDE SEQUENCE [LARGE SCALE GENOMIC DNA]</scope>
</reference>
<keyword evidence="2" id="KW-1185">Reference proteome</keyword>
<gene>
    <name evidence="1" type="ORF">RN001_013671</name>
</gene>
<sequence>MQFQMIHVKRVDKLDLKLVTSTECAARLVDRAEEVADTSQLAEIDINVQHQMEVNRLKQDELINELFIRGAPYGDTVAGNRTKLREAINKPVREDIHLPPDDKLRTCSLKLADLQEDIITMSKLRYEINRLGKDELRYLLTCKGSSPTEELSVDELRAKLRALRAMERQMGEAIAEIKYPYSYADDVLALERVIDELTNLLPVATPASKDGVLRGLTLTLADARVNLGKINVINILSESHHTA</sequence>
<comment type="caution">
    <text evidence="1">The sequence shown here is derived from an EMBL/GenBank/DDBJ whole genome shotgun (WGS) entry which is preliminary data.</text>
</comment>